<dbReference type="InterPro" id="IPR027417">
    <property type="entry name" value="P-loop_NTPase"/>
</dbReference>
<keyword evidence="13" id="KW-1185">Reference proteome</keyword>
<keyword evidence="6 12" id="KW-0067">ATP-binding</keyword>
<gene>
    <name evidence="12" type="ORF">SAMN02745165_03498</name>
</gene>
<keyword evidence="7" id="KW-1278">Translocase</keyword>
<dbReference type="AlphaFoldDB" id="A0A1M6N3H2"/>
<evidence type="ECO:0000256" key="7">
    <source>
        <dbReference type="ARBA" id="ARBA00022967"/>
    </source>
</evidence>
<dbReference type="GO" id="GO:0005524">
    <property type="term" value="F:ATP binding"/>
    <property type="evidence" value="ECO:0007669"/>
    <property type="project" value="UniProtKB-KW"/>
</dbReference>
<feature type="domain" description="ABC transporter" evidence="10">
    <location>
        <begin position="2"/>
        <end position="233"/>
    </location>
</feature>
<evidence type="ECO:0000256" key="5">
    <source>
        <dbReference type="ARBA" id="ARBA00022741"/>
    </source>
</evidence>
<keyword evidence="4" id="KW-0997">Cell inner membrane</keyword>
<dbReference type="InterPro" id="IPR008995">
    <property type="entry name" value="Mo/tungstate-bd_C_term_dom"/>
</dbReference>
<dbReference type="GO" id="GO:0140359">
    <property type="term" value="F:ABC-type transporter activity"/>
    <property type="evidence" value="ECO:0007669"/>
    <property type="project" value="InterPro"/>
</dbReference>
<dbReference type="Gene3D" id="2.40.50.100">
    <property type="match status" value="1"/>
</dbReference>
<evidence type="ECO:0000256" key="6">
    <source>
        <dbReference type="ARBA" id="ARBA00022840"/>
    </source>
</evidence>
<dbReference type="PROSITE" id="PS00211">
    <property type="entry name" value="ABC_TRANSPORTER_1"/>
    <property type="match status" value="1"/>
</dbReference>
<sequence>MKLNVEVMKSFGRFEFAAGFQVEGARIGIFGPSGSGKSTLSSLLAGLVSPDAGTIHLNDRCLFDSISKINRNPEQRRVSVVFQHAHLFPHLNVERNLLYGFHRTPAERRKLLLEDVAEALDISRLLKRSVSKLSGGEKQRVALGRALLACPDLLILDEPLSALDKRLKEQIIPFLRKTLRRFEIPYLYISHSLSEMRLLTDQVLCFADGQLQETSDAETLARQRMTGNRHGYLNHLELSEPREVGGMLGYRWGENELLLTDHEQPQAGLFELSSKDILLFKNHPHALSARNLLTAKITELIPQGGSVGVKLNCNGEELIAQIVREAALELNMDVGMTVYAAIKASAFRRLV</sequence>
<dbReference type="PROSITE" id="PS51866">
    <property type="entry name" value="MOP"/>
    <property type="match status" value="1"/>
</dbReference>
<keyword evidence="3 9" id="KW-0500">Molybdenum</keyword>
<evidence type="ECO:0000256" key="8">
    <source>
        <dbReference type="ARBA" id="ARBA00023136"/>
    </source>
</evidence>
<evidence type="ECO:0000256" key="2">
    <source>
        <dbReference type="ARBA" id="ARBA00022475"/>
    </source>
</evidence>
<keyword evidence="1" id="KW-0813">Transport</keyword>
<dbReference type="EMBL" id="FQZT01000024">
    <property type="protein sequence ID" value="SHJ90311.1"/>
    <property type="molecule type" value="Genomic_DNA"/>
</dbReference>
<dbReference type="SUPFAM" id="SSF50331">
    <property type="entry name" value="MOP-like"/>
    <property type="match status" value="1"/>
</dbReference>
<dbReference type="Pfam" id="PF03459">
    <property type="entry name" value="TOBE"/>
    <property type="match status" value="1"/>
</dbReference>
<dbReference type="STRING" id="1122189.SAMN02745165_03498"/>
<keyword evidence="2" id="KW-1003">Cell membrane</keyword>
<dbReference type="InterPro" id="IPR004606">
    <property type="entry name" value="Mop_domain"/>
</dbReference>
<evidence type="ECO:0000256" key="4">
    <source>
        <dbReference type="ARBA" id="ARBA00022519"/>
    </source>
</evidence>
<reference evidence="12 13" key="1">
    <citation type="submission" date="2016-11" db="EMBL/GenBank/DDBJ databases">
        <authorList>
            <person name="Jaros S."/>
            <person name="Januszkiewicz K."/>
            <person name="Wedrychowicz H."/>
        </authorList>
    </citation>
    <scope>NUCLEOTIDE SEQUENCE [LARGE SCALE GENOMIC DNA]</scope>
    <source>
        <strain evidence="12 13">DSM 5091</strain>
    </source>
</reference>
<dbReference type="NCBIfam" id="TIGR02142">
    <property type="entry name" value="modC_ABC"/>
    <property type="match status" value="1"/>
</dbReference>
<evidence type="ECO:0000313" key="13">
    <source>
        <dbReference type="Proteomes" id="UP000184171"/>
    </source>
</evidence>
<dbReference type="Proteomes" id="UP000184171">
    <property type="component" value="Unassembled WGS sequence"/>
</dbReference>
<dbReference type="InterPro" id="IPR005116">
    <property type="entry name" value="Transp-assoc_OB_typ1"/>
</dbReference>
<dbReference type="OrthoDB" id="9809450at2"/>
<name>A0A1M6N3H2_MALRU</name>
<dbReference type="InterPro" id="IPR011868">
    <property type="entry name" value="ModC_ABC_ATP-bd"/>
</dbReference>
<evidence type="ECO:0000259" key="10">
    <source>
        <dbReference type="PROSITE" id="PS50893"/>
    </source>
</evidence>
<dbReference type="SMART" id="SM00382">
    <property type="entry name" value="AAA"/>
    <property type="match status" value="1"/>
</dbReference>
<dbReference type="GO" id="GO:0016887">
    <property type="term" value="F:ATP hydrolysis activity"/>
    <property type="evidence" value="ECO:0007669"/>
    <property type="project" value="InterPro"/>
</dbReference>
<dbReference type="PROSITE" id="PS50893">
    <property type="entry name" value="ABC_TRANSPORTER_2"/>
    <property type="match status" value="1"/>
</dbReference>
<dbReference type="PANTHER" id="PTHR43514">
    <property type="entry name" value="ABC TRANSPORTER I FAMILY MEMBER 10"/>
    <property type="match status" value="1"/>
</dbReference>
<dbReference type="Pfam" id="PF00005">
    <property type="entry name" value="ABC_tran"/>
    <property type="match status" value="1"/>
</dbReference>
<dbReference type="GO" id="GO:0016020">
    <property type="term" value="C:membrane"/>
    <property type="evidence" value="ECO:0007669"/>
    <property type="project" value="InterPro"/>
</dbReference>
<dbReference type="InterPro" id="IPR003593">
    <property type="entry name" value="AAA+_ATPase"/>
</dbReference>
<accession>A0A1M6N3H2</accession>
<keyword evidence="5" id="KW-0547">Nucleotide-binding</keyword>
<dbReference type="InterPro" id="IPR003439">
    <property type="entry name" value="ABC_transporter-like_ATP-bd"/>
</dbReference>
<protein>
    <submittedName>
        <fullName evidence="12">Molybdate transport system ATP-binding protein</fullName>
    </submittedName>
</protein>
<dbReference type="Gene3D" id="3.40.50.300">
    <property type="entry name" value="P-loop containing nucleotide triphosphate hydrolases"/>
    <property type="match status" value="1"/>
</dbReference>
<feature type="domain" description="Mop" evidence="11">
    <location>
        <begin position="286"/>
        <end position="351"/>
    </location>
</feature>
<dbReference type="PANTHER" id="PTHR43514:SF4">
    <property type="entry name" value="ABC TRANSPORTER I FAMILY MEMBER 10"/>
    <property type="match status" value="1"/>
</dbReference>
<dbReference type="RefSeq" id="WP_072910020.1">
    <property type="nucleotide sequence ID" value="NZ_FQZT01000024.1"/>
</dbReference>
<evidence type="ECO:0000256" key="9">
    <source>
        <dbReference type="PROSITE-ProRule" id="PRU01213"/>
    </source>
</evidence>
<proteinExistence type="predicted"/>
<evidence type="ECO:0000259" key="11">
    <source>
        <dbReference type="PROSITE" id="PS51866"/>
    </source>
</evidence>
<dbReference type="InterPro" id="IPR017871">
    <property type="entry name" value="ABC_transporter-like_CS"/>
</dbReference>
<evidence type="ECO:0000256" key="3">
    <source>
        <dbReference type="ARBA" id="ARBA00022505"/>
    </source>
</evidence>
<keyword evidence="8" id="KW-0472">Membrane</keyword>
<dbReference type="SUPFAM" id="SSF52540">
    <property type="entry name" value="P-loop containing nucleoside triphosphate hydrolases"/>
    <property type="match status" value="1"/>
</dbReference>
<organism evidence="12 13">
    <name type="scientific">Malonomonas rubra DSM 5091</name>
    <dbReference type="NCBI Taxonomy" id="1122189"/>
    <lineage>
        <taxon>Bacteria</taxon>
        <taxon>Pseudomonadati</taxon>
        <taxon>Thermodesulfobacteriota</taxon>
        <taxon>Desulfuromonadia</taxon>
        <taxon>Desulfuromonadales</taxon>
        <taxon>Geopsychrobacteraceae</taxon>
        <taxon>Malonomonas</taxon>
    </lineage>
</organism>
<dbReference type="GO" id="GO:0015098">
    <property type="term" value="F:molybdate ion transmembrane transporter activity"/>
    <property type="evidence" value="ECO:0007669"/>
    <property type="project" value="InterPro"/>
</dbReference>
<evidence type="ECO:0000256" key="1">
    <source>
        <dbReference type="ARBA" id="ARBA00022448"/>
    </source>
</evidence>
<evidence type="ECO:0000313" key="12">
    <source>
        <dbReference type="EMBL" id="SHJ90311.1"/>
    </source>
</evidence>
<dbReference type="InterPro" id="IPR050334">
    <property type="entry name" value="Molybdenum_import_ModC"/>
</dbReference>